<comment type="caution">
    <text evidence="2">The sequence shown here is derived from an EMBL/GenBank/DDBJ whole genome shotgun (WGS) entry which is preliminary data.</text>
</comment>
<reference evidence="2 3" key="1">
    <citation type="submission" date="2019-02" db="EMBL/GenBank/DDBJ databases">
        <title>Draft genome sequences of novel Actinobacteria.</title>
        <authorList>
            <person name="Sahin N."/>
            <person name="Ay H."/>
            <person name="Saygin H."/>
        </authorList>
    </citation>
    <scope>NUCLEOTIDE SEQUENCE [LARGE SCALE GENOMIC DNA]</scope>
    <source>
        <strain evidence="2 3">8K307</strain>
    </source>
</reference>
<feature type="domain" description="Amidohydrolase 3" evidence="1">
    <location>
        <begin position="57"/>
        <end position="554"/>
    </location>
</feature>
<proteinExistence type="predicted"/>
<gene>
    <name evidence="2" type="ORF">E1262_06525</name>
</gene>
<organism evidence="2 3">
    <name type="scientific">Jiangella aurantiaca</name>
    <dbReference type="NCBI Taxonomy" id="2530373"/>
    <lineage>
        <taxon>Bacteria</taxon>
        <taxon>Bacillati</taxon>
        <taxon>Actinomycetota</taxon>
        <taxon>Actinomycetes</taxon>
        <taxon>Jiangellales</taxon>
        <taxon>Jiangellaceae</taxon>
        <taxon>Jiangella</taxon>
    </lineage>
</organism>
<sequence length="557" mass="59126">MRRRRGVVDAEHADWIFHGGAVHPMDGTDPASALAVRSGRIVAVGAAAHELRGPGTEVVDLEGAALLPGFQDAHVHAVAAGLQLLGCDLSGVHGAAEYRTLIASYVADHPEPTWIQGSGWYGDVFAGGFPHRDVLDQLVPDRPAVLTSHDVHSVWVNSEALRRAGITATTPDPVGGRIQRGPGGEPTGVLFEAAAGLVTSLLPGPDARRLSEALMTAQAELHRLGITAWQDAAVGTAEVFDDSYDTYVSAAESGRLTAKVTGALWWRRDGGPGQLELLRDRRRRVSAGRFTATAVKIMQDGVCENHTAALLSPYRGLDGETGLSFIPPEELEAVVAALVAERFDLHLHAVGDRAVRECLDALEAAGTVPAGWDPRHQIAHIDLIDRGDIARMTRLGVIANVQPLWARQDTVLVATKLPFLTEDQRARHFAFGSLARAGVPLAMGSDWPVSSPDPVWGIHVAVNRTAPLADVHAADEHAQTVPLLAAEAVGVRAAVHGYTAGAARANRLEHESGTLTIGKAADLVVLDGDPFAVDARDLSSLRVRATFVDGVPVHEAW</sequence>
<dbReference type="GO" id="GO:0016810">
    <property type="term" value="F:hydrolase activity, acting on carbon-nitrogen (but not peptide) bonds"/>
    <property type="evidence" value="ECO:0007669"/>
    <property type="project" value="InterPro"/>
</dbReference>
<dbReference type="Proteomes" id="UP000295217">
    <property type="component" value="Unassembled WGS sequence"/>
</dbReference>
<dbReference type="SUPFAM" id="SSF51556">
    <property type="entry name" value="Metallo-dependent hydrolases"/>
    <property type="match status" value="1"/>
</dbReference>
<dbReference type="SUPFAM" id="SSF51338">
    <property type="entry name" value="Composite domain of metallo-dependent hydrolases"/>
    <property type="match status" value="1"/>
</dbReference>
<dbReference type="InterPro" id="IPR032466">
    <property type="entry name" value="Metal_Hydrolase"/>
</dbReference>
<evidence type="ECO:0000313" key="2">
    <source>
        <dbReference type="EMBL" id="TDD71263.1"/>
    </source>
</evidence>
<dbReference type="Gene3D" id="3.10.310.70">
    <property type="match status" value="1"/>
</dbReference>
<dbReference type="Gene3D" id="3.20.20.140">
    <property type="entry name" value="Metal-dependent hydrolases"/>
    <property type="match status" value="1"/>
</dbReference>
<accession>A0A4R5AFB8</accession>
<evidence type="ECO:0000259" key="1">
    <source>
        <dbReference type="Pfam" id="PF07969"/>
    </source>
</evidence>
<dbReference type="InterPro" id="IPR013108">
    <property type="entry name" value="Amidohydro_3"/>
</dbReference>
<protein>
    <submittedName>
        <fullName evidence="2">Amidohydrolase</fullName>
    </submittedName>
</protein>
<dbReference type="PANTHER" id="PTHR22642:SF2">
    <property type="entry name" value="PROTEIN LONG AFTER FAR-RED 3"/>
    <property type="match status" value="1"/>
</dbReference>
<dbReference type="PANTHER" id="PTHR22642">
    <property type="entry name" value="IMIDAZOLONEPROPIONASE"/>
    <property type="match status" value="1"/>
</dbReference>
<dbReference type="CDD" id="cd01300">
    <property type="entry name" value="YtcJ_like"/>
    <property type="match status" value="1"/>
</dbReference>
<name>A0A4R5AFB8_9ACTN</name>
<dbReference type="AlphaFoldDB" id="A0A4R5AFB8"/>
<dbReference type="Pfam" id="PF07969">
    <property type="entry name" value="Amidohydro_3"/>
    <property type="match status" value="1"/>
</dbReference>
<dbReference type="Gene3D" id="2.30.40.10">
    <property type="entry name" value="Urease, subunit C, domain 1"/>
    <property type="match status" value="1"/>
</dbReference>
<keyword evidence="2" id="KW-0378">Hydrolase</keyword>
<dbReference type="EMBL" id="SMLB01000006">
    <property type="protein sequence ID" value="TDD71263.1"/>
    <property type="molecule type" value="Genomic_DNA"/>
</dbReference>
<dbReference type="InterPro" id="IPR011059">
    <property type="entry name" value="Metal-dep_hydrolase_composite"/>
</dbReference>
<dbReference type="InterPro" id="IPR033932">
    <property type="entry name" value="YtcJ-like"/>
</dbReference>
<evidence type="ECO:0000313" key="3">
    <source>
        <dbReference type="Proteomes" id="UP000295217"/>
    </source>
</evidence>
<dbReference type="OrthoDB" id="3173428at2"/>
<keyword evidence="3" id="KW-1185">Reference proteome</keyword>